<accession>A0ACA9RVI3</accession>
<organism evidence="1 2">
    <name type="scientific">Racocetra persica</name>
    <dbReference type="NCBI Taxonomy" id="160502"/>
    <lineage>
        <taxon>Eukaryota</taxon>
        <taxon>Fungi</taxon>
        <taxon>Fungi incertae sedis</taxon>
        <taxon>Mucoromycota</taxon>
        <taxon>Glomeromycotina</taxon>
        <taxon>Glomeromycetes</taxon>
        <taxon>Diversisporales</taxon>
        <taxon>Gigasporaceae</taxon>
        <taxon>Racocetra</taxon>
    </lineage>
</organism>
<evidence type="ECO:0000313" key="2">
    <source>
        <dbReference type="Proteomes" id="UP000789920"/>
    </source>
</evidence>
<gene>
    <name evidence="1" type="ORF">RPERSI_LOCUS23576</name>
</gene>
<feature type="non-terminal residue" evidence="1">
    <location>
        <position position="1"/>
    </location>
</feature>
<evidence type="ECO:0000313" key="1">
    <source>
        <dbReference type="EMBL" id="CAG8812656.1"/>
    </source>
</evidence>
<name>A0ACA9RVI3_9GLOM</name>
<dbReference type="EMBL" id="CAJVQC010073929">
    <property type="protein sequence ID" value="CAG8812656.1"/>
    <property type="molecule type" value="Genomic_DNA"/>
</dbReference>
<keyword evidence="2" id="KW-1185">Reference proteome</keyword>
<dbReference type="Proteomes" id="UP000789920">
    <property type="component" value="Unassembled WGS sequence"/>
</dbReference>
<sequence>LQKIAAAFREAIVEVATTTRLPICETNLVCIETFYKEDNKDSLK</sequence>
<comment type="caution">
    <text evidence="1">The sequence shown here is derived from an EMBL/GenBank/DDBJ whole genome shotgun (WGS) entry which is preliminary data.</text>
</comment>
<proteinExistence type="predicted"/>
<reference evidence="1" key="1">
    <citation type="submission" date="2021-06" db="EMBL/GenBank/DDBJ databases">
        <authorList>
            <person name="Kallberg Y."/>
            <person name="Tangrot J."/>
            <person name="Rosling A."/>
        </authorList>
    </citation>
    <scope>NUCLEOTIDE SEQUENCE</scope>
    <source>
        <strain evidence="1">MA461A</strain>
    </source>
</reference>
<protein>
    <submittedName>
        <fullName evidence="1">22624_t:CDS:1</fullName>
    </submittedName>
</protein>